<gene>
    <name evidence="1" type="ORF">FHS89_002261</name>
</gene>
<reference evidence="1 2" key="1">
    <citation type="submission" date="2020-08" db="EMBL/GenBank/DDBJ databases">
        <title>Genomic Encyclopedia of Type Strains, Phase IV (KMG-IV): sequencing the most valuable type-strain genomes for metagenomic binning, comparative biology and taxonomic classification.</title>
        <authorList>
            <person name="Goeker M."/>
        </authorList>
    </citation>
    <scope>NUCLEOTIDE SEQUENCE [LARGE SCALE GENOMIC DNA]</scope>
    <source>
        <strain evidence="1 2">DSM 103377</strain>
    </source>
</reference>
<protein>
    <recommendedName>
        <fullName evidence="3">DUF1223 domain-containing protein</fullName>
    </recommendedName>
</protein>
<sequence length="237" mass="25865">MKRFIHALSAAAIMGLGLGLGQMAVAEEREVLLELFTSQGCSSCPPADAALGEFAQRDGVIALALHVDYWDYLGWRDEFAMPAMTARQRSYAETMEERSVYTPQMIIQGQAMAVGHNTRAIDRYIAQMRAQPQTARLMAERYEDMIKVQVEPDMAGQTGVLHVVAYRSKAVSPIAHGENRGRTLTHTNVVTNWSTVGAWEGEAATFVVPMPDAQDGGIVVILQAGMTGPVIAVDRLN</sequence>
<dbReference type="EMBL" id="JACIJS010000006">
    <property type="protein sequence ID" value="MBB5516235.1"/>
    <property type="molecule type" value="Genomic_DNA"/>
</dbReference>
<dbReference type="SUPFAM" id="SSF52833">
    <property type="entry name" value="Thioredoxin-like"/>
    <property type="match status" value="1"/>
</dbReference>
<accession>A0A840X304</accession>
<dbReference type="AlphaFoldDB" id="A0A840X304"/>
<name>A0A840X304_9RHOB</name>
<evidence type="ECO:0000313" key="1">
    <source>
        <dbReference type="EMBL" id="MBB5516235.1"/>
    </source>
</evidence>
<dbReference type="PANTHER" id="PTHR36057:SF1">
    <property type="entry name" value="LIPOPROTEIN LIPID ATTACHMENT SITE-LIKE PROTEIN, PUTATIVE (DUF1223)-RELATED"/>
    <property type="match status" value="1"/>
</dbReference>
<evidence type="ECO:0008006" key="3">
    <source>
        <dbReference type="Google" id="ProtNLM"/>
    </source>
</evidence>
<dbReference type="Proteomes" id="UP000553766">
    <property type="component" value="Unassembled WGS sequence"/>
</dbReference>
<dbReference type="Pfam" id="PF06764">
    <property type="entry name" value="DUF1223"/>
    <property type="match status" value="1"/>
</dbReference>
<evidence type="ECO:0000313" key="2">
    <source>
        <dbReference type="Proteomes" id="UP000553766"/>
    </source>
</evidence>
<proteinExistence type="predicted"/>
<keyword evidence="2" id="KW-1185">Reference proteome</keyword>
<dbReference type="InterPro" id="IPR010634">
    <property type="entry name" value="DUF1223"/>
</dbReference>
<organism evidence="1 2">
    <name type="scientific">Rubricella aquisinus</name>
    <dbReference type="NCBI Taxonomy" id="2028108"/>
    <lineage>
        <taxon>Bacteria</taxon>
        <taxon>Pseudomonadati</taxon>
        <taxon>Pseudomonadota</taxon>
        <taxon>Alphaproteobacteria</taxon>
        <taxon>Rhodobacterales</taxon>
        <taxon>Paracoccaceae</taxon>
        <taxon>Rubricella</taxon>
    </lineage>
</organism>
<comment type="caution">
    <text evidence="1">The sequence shown here is derived from an EMBL/GenBank/DDBJ whole genome shotgun (WGS) entry which is preliminary data.</text>
</comment>
<dbReference type="PANTHER" id="PTHR36057">
    <property type="match status" value="1"/>
</dbReference>
<dbReference type="InterPro" id="IPR036249">
    <property type="entry name" value="Thioredoxin-like_sf"/>
</dbReference>
<dbReference type="RefSeq" id="WP_184011634.1">
    <property type="nucleotide sequence ID" value="NZ_JACIJS010000006.1"/>
</dbReference>